<name>A0A371JY74_9GAMM</name>
<feature type="domain" description="Prolyl 4-hydroxylase alpha subunit Fe(2+) 2OG dioxygenase" evidence="1">
    <location>
        <begin position="134"/>
        <end position="225"/>
    </location>
</feature>
<proteinExistence type="predicted"/>
<evidence type="ECO:0000313" key="2">
    <source>
        <dbReference type="EMBL" id="RDZ26580.1"/>
    </source>
</evidence>
<keyword evidence="3" id="KW-1185">Reference proteome</keyword>
<dbReference type="Proteomes" id="UP000264492">
    <property type="component" value="Unassembled WGS sequence"/>
</dbReference>
<reference evidence="2 3" key="1">
    <citation type="submission" date="2018-08" db="EMBL/GenBank/DDBJ databases">
        <title>Lysobacter sp. zong2l5, whole genome shotgun sequence.</title>
        <authorList>
            <person name="Zhang X."/>
            <person name="Feng G."/>
            <person name="Zhu H."/>
        </authorList>
    </citation>
    <scope>NUCLEOTIDE SEQUENCE [LARGE SCALE GENOMIC DNA]</scope>
    <source>
        <strain evidence="3">zong2l5</strain>
    </source>
</reference>
<evidence type="ECO:0000313" key="3">
    <source>
        <dbReference type="Proteomes" id="UP000264492"/>
    </source>
</evidence>
<protein>
    <submittedName>
        <fullName evidence="2">2OG-Fe(II) oxygenase</fullName>
    </submittedName>
</protein>
<dbReference type="Pfam" id="PF13640">
    <property type="entry name" value="2OG-FeII_Oxy_3"/>
    <property type="match status" value="1"/>
</dbReference>
<dbReference type="RefSeq" id="WP_115860750.1">
    <property type="nucleotide sequence ID" value="NZ_QTSU01000003.1"/>
</dbReference>
<organism evidence="2 3">
    <name type="scientific">Lysobacter silvisoli</name>
    <dbReference type="NCBI Taxonomy" id="2293254"/>
    <lineage>
        <taxon>Bacteria</taxon>
        <taxon>Pseudomonadati</taxon>
        <taxon>Pseudomonadota</taxon>
        <taxon>Gammaproteobacteria</taxon>
        <taxon>Lysobacterales</taxon>
        <taxon>Lysobacteraceae</taxon>
        <taxon>Lysobacter</taxon>
    </lineage>
</organism>
<sequence>MSDDARHDFIEVYPQALDRATCAALLQRFDASAETEPGRVGGGVMPELKDSRDLTLSGREAWRDVEALLNNAVFAGLLRYLRRYPHTLIAPLMLEVPGPDGQGRHRLTAERVAAMDDATLAGVVQAVLRPGAINLQRYTANRGGYPYWHCELFPRDAHAETLHRHLLWTIYLNDGFEEGETEFLYQQRKIAPRAGDLLIAPAAFTHTHRGNRPKGGDKYIATSWILFQRAERLYGAK</sequence>
<gene>
    <name evidence="2" type="ORF">DX914_16475</name>
</gene>
<dbReference type="InterPro" id="IPR044862">
    <property type="entry name" value="Pro_4_hyd_alph_FE2OG_OXY"/>
</dbReference>
<dbReference type="Gene3D" id="2.60.120.620">
    <property type="entry name" value="q2cbj1_9rhob like domain"/>
    <property type="match status" value="1"/>
</dbReference>
<evidence type="ECO:0000259" key="1">
    <source>
        <dbReference type="Pfam" id="PF13640"/>
    </source>
</evidence>
<comment type="caution">
    <text evidence="2">The sequence shown here is derived from an EMBL/GenBank/DDBJ whole genome shotgun (WGS) entry which is preliminary data.</text>
</comment>
<dbReference type="OrthoDB" id="564897at2"/>
<dbReference type="EMBL" id="QTSU01000003">
    <property type="protein sequence ID" value="RDZ26580.1"/>
    <property type="molecule type" value="Genomic_DNA"/>
</dbReference>
<accession>A0A371JY74</accession>
<dbReference type="AlphaFoldDB" id="A0A371JY74"/>